<dbReference type="RefSeq" id="WP_198883786.1">
    <property type="nucleotide sequence ID" value="NZ_JAEKJA010000021.1"/>
</dbReference>
<name>A0A934MHP2_9HYPH</name>
<dbReference type="Proteomes" id="UP000609531">
    <property type="component" value="Unassembled WGS sequence"/>
</dbReference>
<accession>A0A934MHP2</accession>
<dbReference type="AlphaFoldDB" id="A0A934MHP2"/>
<gene>
    <name evidence="1" type="ORF">JCR33_19420</name>
</gene>
<evidence type="ECO:0000313" key="2">
    <source>
        <dbReference type="Proteomes" id="UP000609531"/>
    </source>
</evidence>
<dbReference type="Gene3D" id="3.40.50.300">
    <property type="entry name" value="P-loop containing nucleotide triphosphate hydrolases"/>
    <property type="match status" value="1"/>
</dbReference>
<organism evidence="1 2">
    <name type="scientific">Acuticoccus mangrovi</name>
    <dbReference type="NCBI Taxonomy" id="2796142"/>
    <lineage>
        <taxon>Bacteria</taxon>
        <taxon>Pseudomonadati</taxon>
        <taxon>Pseudomonadota</taxon>
        <taxon>Alphaproteobacteria</taxon>
        <taxon>Hyphomicrobiales</taxon>
        <taxon>Amorphaceae</taxon>
        <taxon>Acuticoccus</taxon>
    </lineage>
</organism>
<sequence>MNKVVIVTKARSGSNLLLSLLNSHPDFYFHGEVYKPGFVATFRTSGKFRRIYGVEPIELRENDPIKFLDAIYSTSPRKQKAVGFKLFFYHNKDVLDYIINDKDIKIVLLERENRLASFSSLLIGQRTSTWQQQVDKDENSASPGTVKVDFKVEDLIEYKRKTDRTYERFRNRITDPSRLFEARYHELLDSEFQQRLVSFLGGEPNVPLEAGVVKQNPAKLVDRFTNAQDVMSYLESAGLSHWAEE</sequence>
<evidence type="ECO:0008006" key="3">
    <source>
        <dbReference type="Google" id="ProtNLM"/>
    </source>
</evidence>
<protein>
    <recommendedName>
        <fullName evidence="3">Sulfotransferase domain-containing protein</fullName>
    </recommendedName>
</protein>
<proteinExistence type="predicted"/>
<evidence type="ECO:0000313" key="1">
    <source>
        <dbReference type="EMBL" id="MBJ3777883.1"/>
    </source>
</evidence>
<comment type="caution">
    <text evidence="1">The sequence shown here is derived from an EMBL/GenBank/DDBJ whole genome shotgun (WGS) entry which is preliminary data.</text>
</comment>
<dbReference type="InterPro" id="IPR027417">
    <property type="entry name" value="P-loop_NTPase"/>
</dbReference>
<dbReference type="EMBL" id="JAEKJA010000021">
    <property type="protein sequence ID" value="MBJ3777883.1"/>
    <property type="molecule type" value="Genomic_DNA"/>
</dbReference>
<reference evidence="1" key="1">
    <citation type="submission" date="2020-12" db="EMBL/GenBank/DDBJ databases">
        <title>Bacterial taxonomy.</title>
        <authorList>
            <person name="Pan X."/>
        </authorList>
    </citation>
    <scope>NUCLEOTIDE SEQUENCE</scope>
    <source>
        <strain evidence="1">B2012</strain>
    </source>
</reference>
<keyword evidence="2" id="KW-1185">Reference proteome</keyword>
<dbReference type="SUPFAM" id="SSF52540">
    <property type="entry name" value="P-loop containing nucleoside triphosphate hydrolases"/>
    <property type="match status" value="1"/>
</dbReference>